<sequence length="112" mass="12430">MSSAATLLTTVPALCSASDYDDWQFQMLNIFGMWTIMSAAGATWTLGSFITRARTILVPVNPQVITTQEHTDLAEWRANNGIALVVINTKLDKTFQHHGYATLGEAWTYFTT</sequence>
<dbReference type="AlphaFoldDB" id="A0A9P6BWY9"/>
<reference evidence="2" key="1">
    <citation type="submission" date="2020-11" db="EMBL/GenBank/DDBJ databases">
        <authorList>
            <consortium name="DOE Joint Genome Institute"/>
            <person name="Ahrendt S."/>
            <person name="Riley R."/>
            <person name="Andreopoulos W."/>
            <person name="Labutti K."/>
            <person name="Pangilinan J."/>
            <person name="Ruiz-Duenas F.J."/>
            <person name="Barrasa J.M."/>
            <person name="Sanchez-Garcia M."/>
            <person name="Camarero S."/>
            <person name="Miyauchi S."/>
            <person name="Serrano A."/>
            <person name="Linde D."/>
            <person name="Babiker R."/>
            <person name="Drula E."/>
            <person name="Ayuso-Fernandez I."/>
            <person name="Pacheco R."/>
            <person name="Padilla G."/>
            <person name="Ferreira P."/>
            <person name="Barriuso J."/>
            <person name="Kellner H."/>
            <person name="Castanera R."/>
            <person name="Alfaro M."/>
            <person name="Ramirez L."/>
            <person name="Pisabarro A.G."/>
            <person name="Kuo A."/>
            <person name="Tritt A."/>
            <person name="Lipzen A."/>
            <person name="He G."/>
            <person name="Yan M."/>
            <person name="Ng V."/>
            <person name="Cullen D."/>
            <person name="Martin F."/>
            <person name="Rosso M.-N."/>
            <person name="Henrissat B."/>
            <person name="Hibbett D."/>
            <person name="Martinez A.T."/>
            <person name="Grigoriev I.V."/>
        </authorList>
    </citation>
    <scope>NUCLEOTIDE SEQUENCE</scope>
    <source>
        <strain evidence="2">MF-IS2</strain>
    </source>
</reference>
<keyword evidence="1" id="KW-1133">Transmembrane helix</keyword>
<organism evidence="2 3">
    <name type="scientific">Macrolepiota fuliginosa MF-IS2</name>
    <dbReference type="NCBI Taxonomy" id="1400762"/>
    <lineage>
        <taxon>Eukaryota</taxon>
        <taxon>Fungi</taxon>
        <taxon>Dikarya</taxon>
        <taxon>Basidiomycota</taxon>
        <taxon>Agaricomycotina</taxon>
        <taxon>Agaricomycetes</taxon>
        <taxon>Agaricomycetidae</taxon>
        <taxon>Agaricales</taxon>
        <taxon>Agaricineae</taxon>
        <taxon>Agaricaceae</taxon>
        <taxon>Macrolepiota</taxon>
    </lineage>
</organism>
<keyword evidence="3" id="KW-1185">Reference proteome</keyword>
<evidence type="ECO:0000313" key="3">
    <source>
        <dbReference type="Proteomes" id="UP000807342"/>
    </source>
</evidence>
<feature type="transmembrane region" description="Helical" evidence="1">
    <location>
        <begin position="27"/>
        <end position="47"/>
    </location>
</feature>
<protein>
    <submittedName>
        <fullName evidence="2">Uncharacterized protein</fullName>
    </submittedName>
</protein>
<proteinExistence type="predicted"/>
<keyword evidence="1" id="KW-0812">Transmembrane</keyword>
<name>A0A9P6BWY9_9AGAR</name>
<evidence type="ECO:0000313" key="2">
    <source>
        <dbReference type="EMBL" id="KAF9441189.1"/>
    </source>
</evidence>
<dbReference type="Proteomes" id="UP000807342">
    <property type="component" value="Unassembled WGS sequence"/>
</dbReference>
<accession>A0A9P6BWY9</accession>
<keyword evidence="1" id="KW-0472">Membrane</keyword>
<comment type="caution">
    <text evidence="2">The sequence shown here is derived from an EMBL/GenBank/DDBJ whole genome shotgun (WGS) entry which is preliminary data.</text>
</comment>
<dbReference type="EMBL" id="MU152020">
    <property type="protein sequence ID" value="KAF9441189.1"/>
    <property type="molecule type" value="Genomic_DNA"/>
</dbReference>
<evidence type="ECO:0000256" key="1">
    <source>
        <dbReference type="SAM" id="Phobius"/>
    </source>
</evidence>
<gene>
    <name evidence="2" type="ORF">P691DRAFT_766611</name>
</gene>